<dbReference type="RefSeq" id="XP_039247146.1">
    <property type="nucleotide sequence ID" value="XM_039391212.1"/>
</dbReference>
<dbReference type="PANTHER" id="PTHR31504">
    <property type="entry name" value="ZW10 INTERACTOR ZWINT"/>
    <property type="match status" value="1"/>
</dbReference>
<organism evidence="2 3">
    <name type="scientific">Pipra filicauda</name>
    <name type="common">Wire-tailed manakin</name>
    <dbReference type="NCBI Taxonomy" id="649802"/>
    <lineage>
        <taxon>Eukaryota</taxon>
        <taxon>Metazoa</taxon>
        <taxon>Chordata</taxon>
        <taxon>Craniata</taxon>
        <taxon>Vertebrata</taxon>
        <taxon>Euteleostomi</taxon>
        <taxon>Archelosauria</taxon>
        <taxon>Archosauria</taxon>
        <taxon>Dinosauria</taxon>
        <taxon>Saurischia</taxon>
        <taxon>Theropoda</taxon>
        <taxon>Coelurosauria</taxon>
        <taxon>Aves</taxon>
        <taxon>Neognathae</taxon>
        <taxon>Neoaves</taxon>
        <taxon>Telluraves</taxon>
        <taxon>Australaves</taxon>
        <taxon>Passeriformes</taxon>
        <taxon>Pipridae</taxon>
        <taxon>Pipra</taxon>
    </lineage>
</organism>
<sequence>MPTGVPSGVPRVLTALEAALALEEEGDVPAPVLVEHQVDTRRKQKLLLSQLRVLRLLLGVIENPGLPPAPAGLREAAAQARGQWQELKLGYRGALGALEGAVPPTLTQLGKGQRLLQRLRAVLGARTQQQEELQVKIREATERRDELLRRVQERRRGRLGRQGALRSHRGAATRAGASCHLYQALSGVRVLPPPSGTPELELELELELGPPPGPSPGSLPPLRLSHSPRGGVRVLGPPLPLPPPLGPGLLELQRRCWDGWGLWEEVTHLRDRFALDWQPELGLLRVLGGPRGAETLWTLELDPGYPQSGGVRLLPPPEGAPPIPSPPDPPTLTRWLELLVGPPKPRPEGSQKSMPY</sequence>
<protein>
    <submittedName>
        <fullName evidence="3">ZW10 interactor</fullName>
    </submittedName>
</protein>
<dbReference type="AlphaFoldDB" id="A0A7R5L8H2"/>
<name>A0A7R5L8H2_9PASS</name>
<feature type="region of interest" description="Disordered" evidence="1">
    <location>
        <begin position="206"/>
        <end position="229"/>
    </location>
</feature>
<evidence type="ECO:0000256" key="1">
    <source>
        <dbReference type="SAM" id="MobiDB-lite"/>
    </source>
</evidence>
<feature type="compositionally biased region" description="Pro residues" evidence="1">
    <location>
        <begin position="209"/>
        <end position="219"/>
    </location>
</feature>
<dbReference type="Pfam" id="PF15556">
    <property type="entry name" value="Zwint"/>
    <property type="match status" value="1"/>
</dbReference>
<dbReference type="PANTHER" id="PTHR31504:SF1">
    <property type="entry name" value="ZW10 INTERACTOR"/>
    <property type="match status" value="1"/>
</dbReference>
<accession>A0A7R5L8H2</accession>
<dbReference type="InterPro" id="IPR029092">
    <property type="entry name" value="Zwint-1"/>
</dbReference>
<feature type="compositionally biased region" description="Low complexity" evidence="1">
    <location>
        <begin position="220"/>
        <end position="229"/>
    </location>
</feature>
<gene>
    <name evidence="3" type="primary">ZWINT</name>
</gene>
<proteinExistence type="predicted"/>
<evidence type="ECO:0000313" key="3">
    <source>
        <dbReference type="RefSeq" id="XP_039247146.1"/>
    </source>
</evidence>
<dbReference type="InParanoid" id="A0A7R5L8H2"/>
<dbReference type="GO" id="GO:0000776">
    <property type="term" value="C:kinetochore"/>
    <property type="evidence" value="ECO:0007669"/>
    <property type="project" value="InterPro"/>
</dbReference>
<keyword evidence="2" id="KW-1185">Reference proteome</keyword>
<dbReference type="Proteomes" id="UP000504627">
    <property type="component" value="Unplaced"/>
</dbReference>
<reference evidence="3" key="1">
    <citation type="submission" date="2025-08" db="UniProtKB">
        <authorList>
            <consortium name="RefSeq"/>
        </authorList>
    </citation>
    <scope>IDENTIFICATION</scope>
    <source>
        <tissue evidence="3">Muscle</tissue>
    </source>
</reference>
<evidence type="ECO:0000313" key="2">
    <source>
        <dbReference type="Proteomes" id="UP000504627"/>
    </source>
</evidence>
<dbReference type="GeneID" id="113999253"/>
<dbReference type="CTD" id="11130"/>